<gene>
    <name evidence="1" type="ORF">PBRASI_LOCUS1773</name>
</gene>
<evidence type="ECO:0000313" key="2">
    <source>
        <dbReference type="Proteomes" id="UP000789739"/>
    </source>
</evidence>
<name>A0A9N8WHI8_9GLOM</name>
<keyword evidence="2" id="KW-1185">Reference proteome</keyword>
<proteinExistence type="predicted"/>
<dbReference type="AlphaFoldDB" id="A0A9N8WHI8"/>
<sequence>MATITLITTANIPDDLISELSDIGKRRFCQQRSRVQVICTKSDHMMFNDDSARPSFVLYVNAINLDSLIKPEKQETVRMFTECLTNYPGFDQDRGYVLLGDPGQNNWGLSGDLIPDDRNVRQRDVRQNDDVVIR</sequence>
<protein>
    <submittedName>
        <fullName evidence="1">8525_t:CDS:1</fullName>
    </submittedName>
</protein>
<dbReference type="SUPFAM" id="SSF55331">
    <property type="entry name" value="Tautomerase/MIF"/>
    <property type="match status" value="1"/>
</dbReference>
<dbReference type="OrthoDB" id="10337591at2759"/>
<accession>A0A9N8WHI8</accession>
<dbReference type="Proteomes" id="UP000789739">
    <property type="component" value="Unassembled WGS sequence"/>
</dbReference>
<dbReference type="EMBL" id="CAJVPI010000123">
    <property type="protein sequence ID" value="CAG8484775.1"/>
    <property type="molecule type" value="Genomic_DNA"/>
</dbReference>
<dbReference type="Gene3D" id="3.30.429.10">
    <property type="entry name" value="Macrophage Migration Inhibitory Factor"/>
    <property type="match status" value="1"/>
</dbReference>
<reference evidence="1" key="1">
    <citation type="submission" date="2021-06" db="EMBL/GenBank/DDBJ databases">
        <authorList>
            <person name="Kallberg Y."/>
            <person name="Tangrot J."/>
            <person name="Rosling A."/>
        </authorList>
    </citation>
    <scope>NUCLEOTIDE SEQUENCE</scope>
    <source>
        <strain evidence="1">BR232B</strain>
    </source>
</reference>
<dbReference type="InterPro" id="IPR014347">
    <property type="entry name" value="Tautomerase/MIF_sf"/>
</dbReference>
<evidence type="ECO:0000313" key="1">
    <source>
        <dbReference type="EMBL" id="CAG8484775.1"/>
    </source>
</evidence>
<comment type="caution">
    <text evidence="1">The sequence shown here is derived from an EMBL/GenBank/DDBJ whole genome shotgun (WGS) entry which is preliminary data.</text>
</comment>
<organism evidence="1 2">
    <name type="scientific">Paraglomus brasilianum</name>
    <dbReference type="NCBI Taxonomy" id="144538"/>
    <lineage>
        <taxon>Eukaryota</taxon>
        <taxon>Fungi</taxon>
        <taxon>Fungi incertae sedis</taxon>
        <taxon>Mucoromycota</taxon>
        <taxon>Glomeromycotina</taxon>
        <taxon>Glomeromycetes</taxon>
        <taxon>Paraglomerales</taxon>
        <taxon>Paraglomeraceae</taxon>
        <taxon>Paraglomus</taxon>
    </lineage>
</organism>